<evidence type="ECO:0000256" key="2">
    <source>
        <dbReference type="ARBA" id="ARBA00022692"/>
    </source>
</evidence>
<evidence type="ECO:0000256" key="1">
    <source>
        <dbReference type="ARBA" id="ARBA00004127"/>
    </source>
</evidence>
<dbReference type="Proteomes" id="UP001500133">
    <property type="component" value="Unassembled WGS sequence"/>
</dbReference>
<dbReference type="PIRSF" id="PIRSF031804">
    <property type="entry name" value="UCP031804"/>
    <property type="match status" value="1"/>
</dbReference>
<evidence type="ECO:0000313" key="7">
    <source>
        <dbReference type="EMBL" id="GAA3896139.1"/>
    </source>
</evidence>
<evidence type="ECO:0000313" key="8">
    <source>
        <dbReference type="Proteomes" id="UP001500133"/>
    </source>
</evidence>
<comment type="subcellular location">
    <subcellularLocation>
        <location evidence="1">Endomembrane system</location>
        <topology evidence="1">Multi-pass membrane protein</topology>
    </subcellularLocation>
</comment>
<accession>A0ABP7LB03</accession>
<name>A0ABP7LB03_9GAMM</name>
<dbReference type="InterPro" id="IPR010652">
    <property type="entry name" value="DUF1232"/>
</dbReference>
<protein>
    <submittedName>
        <fullName evidence="7">YkvA family protein</fullName>
    </submittedName>
</protein>
<gene>
    <name evidence="7" type="ORF">GCM10022228_03780</name>
</gene>
<keyword evidence="4 5" id="KW-0472">Membrane</keyword>
<comment type="caution">
    <text evidence="7">The sequence shown here is derived from an EMBL/GenBank/DDBJ whole genome shotgun (WGS) entry which is preliminary data.</text>
</comment>
<evidence type="ECO:0000256" key="4">
    <source>
        <dbReference type="ARBA" id="ARBA00023136"/>
    </source>
</evidence>
<dbReference type="Pfam" id="PF06803">
    <property type="entry name" value="DUF1232"/>
    <property type="match status" value="1"/>
</dbReference>
<reference evidence="8" key="1">
    <citation type="journal article" date="2019" name="Int. J. Syst. Evol. Microbiol.">
        <title>The Global Catalogue of Microorganisms (GCM) 10K type strain sequencing project: providing services to taxonomists for standard genome sequencing and annotation.</title>
        <authorList>
            <consortium name="The Broad Institute Genomics Platform"/>
            <consortium name="The Broad Institute Genome Sequencing Center for Infectious Disease"/>
            <person name="Wu L."/>
            <person name="Ma J."/>
        </authorList>
    </citation>
    <scope>NUCLEOTIDE SEQUENCE [LARGE SCALE GENOMIC DNA]</scope>
    <source>
        <strain evidence="8">JCM 16914</strain>
    </source>
</reference>
<keyword evidence="3 5" id="KW-1133">Transmembrane helix</keyword>
<feature type="transmembrane region" description="Helical" evidence="5">
    <location>
        <begin position="34"/>
        <end position="60"/>
    </location>
</feature>
<organism evidence="7 8">
    <name type="scientific">Halomonas cibimaris</name>
    <dbReference type="NCBI Taxonomy" id="657012"/>
    <lineage>
        <taxon>Bacteria</taxon>
        <taxon>Pseudomonadati</taxon>
        <taxon>Pseudomonadota</taxon>
        <taxon>Gammaproteobacteria</taxon>
        <taxon>Oceanospirillales</taxon>
        <taxon>Halomonadaceae</taxon>
        <taxon>Halomonas</taxon>
    </lineage>
</organism>
<dbReference type="RefSeq" id="WP_344701747.1">
    <property type="nucleotide sequence ID" value="NZ_BAAAZT010000016.1"/>
</dbReference>
<evidence type="ECO:0000259" key="6">
    <source>
        <dbReference type="Pfam" id="PF06803"/>
    </source>
</evidence>
<evidence type="ECO:0000256" key="5">
    <source>
        <dbReference type="SAM" id="Phobius"/>
    </source>
</evidence>
<feature type="transmembrane region" description="Helical" evidence="5">
    <location>
        <begin position="72"/>
        <end position="93"/>
    </location>
</feature>
<evidence type="ECO:0000256" key="3">
    <source>
        <dbReference type="ARBA" id="ARBA00022989"/>
    </source>
</evidence>
<keyword evidence="2 5" id="KW-0812">Transmembrane</keyword>
<dbReference type="InterPro" id="IPR016983">
    <property type="entry name" value="UCP031804"/>
</dbReference>
<feature type="domain" description="DUF1232" evidence="6">
    <location>
        <begin position="49"/>
        <end position="83"/>
    </location>
</feature>
<keyword evidence="8" id="KW-1185">Reference proteome</keyword>
<proteinExistence type="predicted"/>
<sequence>MTKRYSKHFSQKGFWRKIYHLPTTYKELSYRAKLLYYLLKSPVVPVALKASVVGALGYLICPLDAIPDTIPIVGYVDDVGVITATLGLLEPYITTDMRHKAAR</sequence>
<dbReference type="EMBL" id="BAAAZT010000016">
    <property type="protein sequence ID" value="GAA3896139.1"/>
    <property type="molecule type" value="Genomic_DNA"/>
</dbReference>